<protein>
    <submittedName>
        <fullName evidence="1">Uncharacterized protein</fullName>
    </submittedName>
</protein>
<accession>G9P262</accession>
<comment type="caution">
    <text evidence="1">The sequence shown here is derived from an EMBL/GenBank/DDBJ whole genome shotgun (WGS) entry which is preliminary data.</text>
</comment>
<dbReference type="Proteomes" id="UP000005426">
    <property type="component" value="Unassembled WGS sequence"/>
</dbReference>
<name>G9P262_HYPAI</name>
<proteinExistence type="predicted"/>
<reference evidence="1 2" key="1">
    <citation type="journal article" date="2011" name="Genome Biol.">
        <title>Comparative genome sequence analysis underscores mycoparasitism as the ancestral life style of Trichoderma.</title>
        <authorList>
            <person name="Kubicek C.P."/>
            <person name="Herrera-Estrella A."/>
            <person name="Seidl-Seiboth V."/>
            <person name="Martinez D.A."/>
            <person name="Druzhinina I.S."/>
            <person name="Thon M."/>
            <person name="Zeilinger S."/>
            <person name="Casas-Flores S."/>
            <person name="Horwitz B.A."/>
            <person name="Mukherjee P.K."/>
            <person name="Mukherjee M."/>
            <person name="Kredics L."/>
            <person name="Alcaraz L.D."/>
            <person name="Aerts A."/>
            <person name="Antal Z."/>
            <person name="Atanasova L."/>
            <person name="Cervantes-Badillo M.G."/>
            <person name="Challacombe J."/>
            <person name="Chertkov O."/>
            <person name="McCluskey K."/>
            <person name="Coulpier F."/>
            <person name="Deshpande N."/>
            <person name="von Doehren H."/>
            <person name="Ebbole D.J."/>
            <person name="Esquivel-Naranjo E.U."/>
            <person name="Fekete E."/>
            <person name="Flipphi M."/>
            <person name="Glaser F."/>
            <person name="Gomez-Rodriguez E.Y."/>
            <person name="Gruber S."/>
            <person name="Han C."/>
            <person name="Henrissat B."/>
            <person name="Hermosa R."/>
            <person name="Hernandez-Onate M."/>
            <person name="Karaffa L."/>
            <person name="Kosti I."/>
            <person name="Le Crom S."/>
            <person name="Lindquist E."/>
            <person name="Lucas S."/>
            <person name="Luebeck M."/>
            <person name="Luebeck P.S."/>
            <person name="Margeot A."/>
            <person name="Metz B."/>
            <person name="Misra M."/>
            <person name="Nevalainen H."/>
            <person name="Omann M."/>
            <person name="Packer N."/>
            <person name="Perrone G."/>
            <person name="Uresti-Rivera E.E."/>
            <person name="Salamov A."/>
            <person name="Schmoll M."/>
            <person name="Seiboth B."/>
            <person name="Shapiro H."/>
            <person name="Sukno S."/>
            <person name="Tamayo-Ramos J.A."/>
            <person name="Tisch D."/>
            <person name="Wiest A."/>
            <person name="Wilkinson H.H."/>
            <person name="Zhang M."/>
            <person name="Coutinho P.M."/>
            <person name="Kenerley C.M."/>
            <person name="Monte E."/>
            <person name="Baker S.E."/>
            <person name="Grigoriev I.V."/>
        </authorList>
    </citation>
    <scope>NUCLEOTIDE SEQUENCE [LARGE SCALE GENOMIC DNA]</scope>
    <source>
        <strain evidence="2">ATCC 20476 / IMI 206040</strain>
    </source>
</reference>
<sequence>MSASRLYPAASFEALGLGLGRLPAVADQPQMEAEGWDPVLLAACWSWQRQVQVQYSDMFAPNARRAASRALPHRRYQCVPAAVASGCPVAVHPTLHGSRSFCGTAECIQDASLGLGCWLVAASCFPSDPSRTRR</sequence>
<evidence type="ECO:0000313" key="1">
    <source>
        <dbReference type="EMBL" id="EHK43434.1"/>
    </source>
</evidence>
<gene>
    <name evidence="1" type="ORF">TRIATDRAFT_85753</name>
</gene>
<dbReference type="HOGENOM" id="CLU_1896501_0_0_1"/>
<dbReference type="AlphaFoldDB" id="G9P262"/>
<dbReference type="EMBL" id="ABDG02000026">
    <property type="protein sequence ID" value="EHK43434.1"/>
    <property type="molecule type" value="Genomic_DNA"/>
</dbReference>
<evidence type="ECO:0000313" key="2">
    <source>
        <dbReference type="Proteomes" id="UP000005426"/>
    </source>
</evidence>
<organism evidence="1 2">
    <name type="scientific">Hypocrea atroviridis (strain ATCC 20476 / IMI 206040)</name>
    <name type="common">Trichoderma atroviride</name>
    <dbReference type="NCBI Taxonomy" id="452589"/>
    <lineage>
        <taxon>Eukaryota</taxon>
        <taxon>Fungi</taxon>
        <taxon>Dikarya</taxon>
        <taxon>Ascomycota</taxon>
        <taxon>Pezizomycotina</taxon>
        <taxon>Sordariomycetes</taxon>
        <taxon>Hypocreomycetidae</taxon>
        <taxon>Hypocreales</taxon>
        <taxon>Hypocreaceae</taxon>
        <taxon>Trichoderma</taxon>
    </lineage>
</organism>
<keyword evidence="2" id="KW-1185">Reference proteome</keyword>